<dbReference type="Gene3D" id="3.30.750.24">
    <property type="entry name" value="STAS domain"/>
    <property type="match status" value="1"/>
</dbReference>
<protein>
    <submittedName>
        <fullName evidence="2">Anti-anti-sigma factor</fullName>
    </submittedName>
</protein>
<gene>
    <name evidence="2" type="ORF">EDD69_11437</name>
</gene>
<name>A0A4R1QBR7_9BACL</name>
<proteinExistence type="predicted"/>
<dbReference type="PANTHER" id="PTHR33495:SF2">
    <property type="entry name" value="ANTI-SIGMA FACTOR ANTAGONIST TM_1081-RELATED"/>
    <property type="match status" value="1"/>
</dbReference>
<comment type="caution">
    <text evidence="2">The sequence shown here is derived from an EMBL/GenBank/DDBJ whole genome shotgun (WGS) entry which is preliminary data.</text>
</comment>
<accession>A0A4R1QBR7</accession>
<dbReference type="SUPFAM" id="SSF52091">
    <property type="entry name" value="SpoIIaa-like"/>
    <property type="match status" value="1"/>
</dbReference>
<evidence type="ECO:0000313" key="2">
    <source>
        <dbReference type="EMBL" id="TCL46779.1"/>
    </source>
</evidence>
<dbReference type="GO" id="GO:0043856">
    <property type="term" value="F:anti-sigma factor antagonist activity"/>
    <property type="evidence" value="ECO:0007669"/>
    <property type="project" value="TreeGrafter"/>
</dbReference>
<dbReference type="CDD" id="cd07043">
    <property type="entry name" value="STAS_anti-anti-sigma_factors"/>
    <property type="match status" value="1"/>
</dbReference>
<dbReference type="PANTHER" id="PTHR33495">
    <property type="entry name" value="ANTI-SIGMA FACTOR ANTAGONIST TM_1081-RELATED-RELATED"/>
    <property type="match status" value="1"/>
</dbReference>
<dbReference type="Pfam" id="PF01740">
    <property type="entry name" value="STAS"/>
    <property type="match status" value="1"/>
</dbReference>
<dbReference type="AlphaFoldDB" id="A0A4R1QBR7"/>
<dbReference type="PROSITE" id="PS50801">
    <property type="entry name" value="STAS"/>
    <property type="match status" value="1"/>
</dbReference>
<dbReference type="RefSeq" id="WP_132949187.1">
    <property type="nucleotide sequence ID" value="NZ_BSVG01000006.1"/>
</dbReference>
<dbReference type="InterPro" id="IPR036513">
    <property type="entry name" value="STAS_dom_sf"/>
</dbReference>
<dbReference type="EMBL" id="SLUL01000014">
    <property type="protein sequence ID" value="TCL46779.1"/>
    <property type="molecule type" value="Genomic_DNA"/>
</dbReference>
<keyword evidence="3" id="KW-1185">Reference proteome</keyword>
<evidence type="ECO:0000313" key="3">
    <source>
        <dbReference type="Proteomes" id="UP000295658"/>
    </source>
</evidence>
<dbReference type="InterPro" id="IPR002645">
    <property type="entry name" value="STAS_dom"/>
</dbReference>
<dbReference type="Proteomes" id="UP000295658">
    <property type="component" value="Unassembled WGS sequence"/>
</dbReference>
<sequence>MGLFKILYLKEDITLKNAHELKRKITRLVNGNSTYIILNMEKVGYINGLGLEIIIQSSIIARKKNKEIVITNIGSSLRESFHTTKLSTFIKWFDSDREAIAYCQQNNS</sequence>
<dbReference type="OrthoDB" id="2971572at2"/>
<evidence type="ECO:0000259" key="1">
    <source>
        <dbReference type="PROSITE" id="PS50801"/>
    </source>
</evidence>
<feature type="domain" description="STAS" evidence="1">
    <location>
        <begin position="1"/>
        <end position="103"/>
    </location>
</feature>
<organism evidence="2 3">
    <name type="scientific">Thermolongibacillus altinsuensis</name>
    <dbReference type="NCBI Taxonomy" id="575256"/>
    <lineage>
        <taxon>Bacteria</taxon>
        <taxon>Bacillati</taxon>
        <taxon>Bacillota</taxon>
        <taxon>Bacilli</taxon>
        <taxon>Bacillales</taxon>
        <taxon>Anoxybacillaceae</taxon>
        <taxon>Thermolongibacillus</taxon>
    </lineage>
</organism>
<reference evidence="2 3" key="1">
    <citation type="submission" date="2019-03" db="EMBL/GenBank/DDBJ databases">
        <title>Genomic Encyclopedia of Type Strains, Phase IV (KMG-IV): sequencing the most valuable type-strain genomes for metagenomic binning, comparative biology and taxonomic classification.</title>
        <authorList>
            <person name="Goeker M."/>
        </authorList>
    </citation>
    <scope>NUCLEOTIDE SEQUENCE [LARGE SCALE GENOMIC DNA]</scope>
    <source>
        <strain evidence="2 3">DSM 24979</strain>
    </source>
</reference>